<dbReference type="Gene3D" id="3.40.50.1820">
    <property type="entry name" value="alpha/beta hydrolase"/>
    <property type="match status" value="1"/>
</dbReference>
<reference evidence="2 3" key="1">
    <citation type="journal article" date="2013" name="PLoS Genet.">
        <title>Distinctive expansion of potential virulence genes in the genome of the oomycete fish pathogen Saprolegnia parasitica.</title>
        <authorList>
            <person name="Jiang R.H."/>
            <person name="de Bruijn I."/>
            <person name="Haas B.J."/>
            <person name="Belmonte R."/>
            <person name="Lobach L."/>
            <person name="Christie J."/>
            <person name="van den Ackerveken G."/>
            <person name="Bottin A."/>
            <person name="Bulone V."/>
            <person name="Diaz-Moreno S.M."/>
            <person name="Dumas B."/>
            <person name="Fan L."/>
            <person name="Gaulin E."/>
            <person name="Govers F."/>
            <person name="Grenville-Briggs L.J."/>
            <person name="Horner N.R."/>
            <person name="Levin J.Z."/>
            <person name="Mammella M."/>
            <person name="Meijer H.J."/>
            <person name="Morris P."/>
            <person name="Nusbaum C."/>
            <person name="Oome S."/>
            <person name="Phillips A.J."/>
            <person name="van Rooyen D."/>
            <person name="Rzeszutek E."/>
            <person name="Saraiva M."/>
            <person name="Secombes C.J."/>
            <person name="Seidl M.F."/>
            <person name="Snel B."/>
            <person name="Stassen J.H."/>
            <person name="Sykes S."/>
            <person name="Tripathy S."/>
            <person name="van den Berg H."/>
            <person name="Vega-Arreguin J.C."/>
            <person name="Wawra S."/>
            <person name="Young S.K."/>
            <person name="Zeng Q."/>
            <person name="Dieguez-Uribeondo J."/>
            <person name="Russ C."/>
            <person name="Tyler B.M."/>
            <person name="van West P."/>
        </authorList>
    </citation>
    <scope>NUCLEOTIDE SEQUENCE [LARGE SCALE GENOMIC DNA]</scope>
    <source>
        <strain evidence="2 3">CBS 223.65</strain>
    </source>
</reference>
<dbReference type="OrthoDB" id="425534at2759"/>
<dbReference type="KEGG" id="spar:SPRG_03292"/>
<keyword evidence="1" id="KW-0472">Membrane</keyword>
<dbReference type="SUPFAM" id="SSF53474">
    <property type="entry name" value="alpha/beta-Hydrolases"/>
    <property type="match status" value="1"/>
</dbReference>
<gene>
    <name evidence="2" type="ORF">SPRG_03292</name>
</gene>
<dbReference type="VEuPathDB" id="FungiDB:SPRG_03292"/>
<accession>A0A067CNI6</accession>
<dbReference type="InterPro" id="IPR029058">
    <property type="entry name" value="AB_hydrolase_fold"/>
</dbReference>
<keyword evidence="1" id="KW-0812">Transmembrane</keyword>
<dbReference type="EMBL" id="KK583196">
    <property type="protein sequence ID" value="KDO32073.1"/>
    <property type="molecule type" value="Genomic_DNA"/>
</dbReference>
<feature type="transmembrane region" description="Helical" evidence="1">
    <location>
        <begin position="508"/>
        <end position="527"/>
    </location>
</feature>
<dbReference type="Proteomes" id="UP000030745">
    <property type="component" value="Unassembled WGS sequence"/>
</dbReference>
<evidence type="ECO:0000256" key="1">
    <source>
        <dbReference type="SAM" id="Phobius"/>
    </source>
</evidence>
<dbReference type="OMA" id="LEIPQYC"/>
<dbReference type="STRING" id="695850.A0A067CNI6"/>
<dbReference type="GeneID" id="24125807"/>
<keyword evidence="1" id="KW-1133">Transmembrane helix</keyword>
<dbReference type="RefSeq" id="XP_012197261.1">
    <property type="nucleotide sequence ID" value="XM_012341871.1"/>
</dbReference>
<keyword evidence="3" id="KW-1185">Reference proteome</keyword>
<proteinExistence type="predicted"/>
<evidence type="ECO:0000313" key="2">
    <source>
        <dbReference type="EMBL" id="KDO32073.1"/>
    </source>
</evidence>
<protein>
    <submittedName>
        <fullName evidence="2">Uncharacterized protein</fullName>
    </submittedName>
</protein>
<evidence type="ECO:0000313" key="3">
    <source>
        <dbReference type="Proteomes" id="UP000030745"/>
    </source>
</evidence>
<organism evidence="2 3">
    <name type="scientific">Saprolegnia parasitica (strain CBS 223.65)</name>
    <dbReference type="NCBI Taxonomy" id="695850"/>
    <lineage>
        <taxon>Eukaryota</taxon>
        <taxon>Sar</taxon>
        <taxon>Stramenopiles</taxon>
        <taxon>Oomycota</taxon>
        <taxon>Saprolegniomycetes</taxon>
        <taxon>Saprolegniales</taxon>
        <taxon>Saprolegniaceae</taxon>
        <taxon>Saprolegnia</taxon>
    </lineage>
</organism>
<sequence>MEPLMIELYERLQRTVTVMTMDHRGTGRSSRLECQAAQAMTRGSPRGSSIALSELPDCLRDINFVYGAGNAAGFSVTSAARDILTVVDSDQSKQEVYLYGVSYGTLWVERTIALQNAHLKTGTNIRGYVLDGVVPHSGPDRLFFHNWDRDMSNVGAQFLDLCHKDAYCRSKFTNQTLPATVQSLYARLATKNTLCASFVDATFGGVKGLKSLFGSLLMRSTLRLLIPIYVYRLDRCLPHDMEIVTRIEAFLTDYYYGVDDDDDNLDSEILYATVAYAEMWDKQASPTYDSIKEQFESGVMGLREYTQFPYYCIYTAATSRDCLPYTASLNVSWSYPLDRYDNQRLRIPTGASVLLLNGGMDPQTPLHAAQSQFKQFQGNQKKLITFPYAPHAISYVTWMYQRPSTCGAELILSYVRVSGMLHALDTSCTRDVRGFTFELTAASGQSLAGVNDLYDGIPTTISVPVNATKMEPVTPPSPTTMPSSTTAIDVGAAPVATSAAGGHFGDSMAGLFGCLFVIAAVVAVKLYRENKALRELHVELRDDADDAA</sequence>
<dbReference type="AlphaFoldDB" id="A0A067CNI6"/>
<name>A0A067CNI6_SAPPC</name>